<keyword evidence="3" id="KW-1185">Reference proteome</keyword>
<organism evidence="2 3">
    <name type="scientific">Sphingomonas melonis TY</name>
    <dbReference type="NCBI Taxonomy" id="621456"/>
    <lineage>
        <taxon>Bacteria</taxon>
        <taxon>Pseudomonadati</taxon>
        <taxon>Pseudomonadota</taxon>
        <taxon>Alphaproteobacteria</taxon>
        <taxon>Sphingomonadales</taxon>
        <taxon>Sphingomonadaceae</taxon>
        <taxon>Sphingomonas</taxon>
    </lineage>
</organism>
<name>A0A175Y0I3_9SPHN</name>
<evidence type="ECO:0000313" key="2">
    <source>
        <dbReference type="EMBL" id="KZB94088.1"/>
    </source>
</evidence>
<evidence type="ECO:0000313" key="3">
    <source>
        <dbReference type="Proteomes" id="UP000078460"/>
    </source>
</evidence>
<reference evidence="2" key="1">
    <citation type="submission" date="2016-03" db="EMBL/GenBank/DDBJ databases">
        <title>Sphingomonas melonis TY, whole genome shotgun sequencing.</title>
        <authorList>
            <person name="Wang H."/>
            <person name="Zhu P."/>
        </authorList>
    </citation>
    <scope>NUCLEOTIDE SEQUENCE [LARGE SCALE GENOMIC DNA]</scope>
    <source>
        <strain evidence="2">TY</strain>
    </source>
</reference>
<dbReference type="AlphaFoldDB" id="A0A175Y0I3"/>
<proteinExistence type="predicted"/>
<dbReference type="RefSeq" id="WP_062125818.1">
    <property type="nucleotide sequence ID" value="NZ_CP017578.1"/>
</dbReference>
<gene>
    <name evidence="2" type="ORF">AVM11_08775</name>
</gene>
<protein>
    <submittedName>
        <fullName evidence="2">Uncharacterized protein</fullName>
    </submittedName>
</protein>
<keyword evidence="1" id="KW-0175">Coiled coil</keyword>
<dbReference type="Proteomes" id="UP000078460">
    <property type="component" value="Unassembled WGS sequence"/>
</dbReference>
<feature type="coiled-coil region" evidence="1">
    <location>
        <begin position="720"/>
        <end position="747"/>
    </location>
</feature>
<dbReference type="PROSITE" id="PS51688">
    <property type="entry name" value="ICA"/>
    <property type="match status" value="1"/>
</dbReference>
<dbReference type="CDD" id="cd10144">
    <property type="entry name" value="Peptidase_S74_CIMCD"/>
    <property type="match status" value="1"/>
</dbReference>
<accession>A0A175Y0I3</accession>
<dbReference type="Gene3D" id="1.10.10.10">
    <property type="entry name" value="Winged helix-like DNA-binding domain superfamily/Winged helix DNA-binding domain"/>
    <property type="match status" value="1"/>
</dbReference>
<dbReference type="InterPro" id="IPR030392">
    <property type="entry name" value="S74_ICA"/>
</dbReference>
<comment type="caution">
    <text evidence="2">The sequence shown here is derived from an EMBL/GenBank/DDBJ whole genome shotgun (WGS) entry which is preliminary data.</text>
</comment>
<dbReference type="KEGG" id="smy:BJP26_00605"/>
<dbReference type="OrthoDB" id="7585948at2"/>
<dbReference type="STRING" id="621456.BJP26_00605"/>
<dbReference type="Pfam" id="PF13884">
    <property type="entry name" value="Peptidase_S74"/>
    <property type="match status" value="1"/>
</dbReference>
<sequence>MAPITAQLDLSIWRNDEVCEFKLLVRGVDLTNVELRGQVRMAPDTPGAALVDLYTVQNGNAEGIRLAGVTTTDGVPTSDVRIRINKSTRAALPYSGELGDPTKLVWVLAWGGVTRVVGDFYVLAHALASDSAPTNRPLGAGYGTRAAMPFASATLTIAEDQGATINIEGIDELAPLLAESKAAIDNAIAAMANARPTTLANATRGRIIFANGSSYFNGAAGQSGAIKIGLPTGIDAREVTMRVLVRDHYGSLIFHLAGRNDGAWNYPTARVEGQHQILAEHPVRFGNDGTRDCVWIGDTSYSYWDNLTVEVLEATFTGGPVTEAWMAEWSVGLTTTIENVYVGPIPTFLPVTSKDIKINASPMVGIAIGPGASFGTRASGYNVNIGYENGKGLGPNDFNIVSMGLQGFNDPSEGSSASTGIGSQTFQHAKAIINSMAYNIHAGLSIEYGDNFNALGAGAMEYAKNVSRALAICAYAGRDNQASDTMFIGPRAGMYSVNEAGAFHLAVNENESLFRGNFLSRYVNVNGQLASEGLNPLQDNRWSLGTGSLRFAAIFVASGQISTSDERQKTDIEAIPDAWLDAWAEVEWSRYKFVGGKRWHAGLVAQRVHAAFARHGIDAFEIGLMCFDSWDEETAVRTEDRCETKTWLEPVLKDDPIQLVETGRTEDGRPIYGLAKPAEPEMVERSKEITVRVELDETVVTREAGDMWGLRYDECFALEAAFQRRALARERARNDQLEERLRGIEASLAA</sequence>
<evidence type="ECO:0000256" key="1">
    <source>
        <dbReference type="SAM" id="Coils"/>
    </source>
</evidence>
<dbReference type="InterPro" id="IPR036388">
    <property type="entry name" value="WH-like_DNA-bd_sf"/>
</dbReference>
<dbReference type="EMBL" id="LQCK02000045">
    <property type="protein sequence ID" value="KZB94088.1"/>
    <property type="molecule type" value="Genomic_DNA"/>
</dbReference>